<evidence type="ECO:0000259" key="2">
    <source>
        <dbReference type="Pfam" id="PF09335"/>
    </source>
</evidence>
<feature type="transmembrane region" description="Helical" evidence="1">
    <location>
        <begin position="136"/>
        <end position="156"/>
    </location>
</feature>
<dbReference type="AlphaFoldDB" id="A0AA92C705"/>
<comment type="caution">
    <text evidence="3">The sequence shown here is derived from an EMBL/GenBank/DDBJ whole genome shotgun (WGS) entry which is preliminary data.</text>
</comment>
<accession>A0AA92C705</accession>
<dbReference type="Proteomes" id="UP000244335">
    <property type="component" value="Unassembled WGS sequence"/>
</dbReference>
<evidence type="ECO:0000256" key="1">
    <source>
        <dbReference type="SAM" id="Phobius"/>
    </source>
</evidence>
<keyword evidence="1" id="KW-0472">Membrane</keyword>
<feature type="domain" description="VTT" evidence="2">
    <location>
        <begin position="36"/>
        <end position="156"/>
    </location>
</feature>
<dbReference type="InterPro" id="IPR051311">
    <property type="entry name" value="DedA_domain"/>
</dbReference>
<reference evidence="3 4" key="1">
    <citation type="submission" date="2018-04" db="EMBL/GenBank/DDBJ databases">
        <authorList>
            <person name="Hagen T."/>
        </authorList>
    </citation>
    <scope>NUCLEOTIDE SEQUENCE [LARGE SCALE GENOMIC DNA]</scope>
    <source>
        <strain evidence="3 4">TPD7009</strain>
    </source>
</reference>
<name>A0AA92C705_RHIRH</name>
<dbReference type="Pfam" id="PF09335">
    <property type="entry name" value="VTT_dom"/>
    <property type="match status" value="1"/>
</dbReference>
<dbReference type="PANTHER" id="PTHR42709:SF2">
    <property type="entry name" value="INNER MEMBRANE PROTEIN YOHD"/>
    <property type="match status" value="1"/>
</dbReference>
<sequence>MTVLPPIDHLEGIMAFEQFVTDYGIAAVLIGSGVEGETVAFLGGVLAHKGVFPYWQAAVAAAVGSFLADQILFYLGRYASGVKAVKRLTAKPAMTRVTSWLENHPNAFIFCFRFVYGIRTISPVAIGLSSISPLRFFAINLISAATWGTVITAVGYGLGQAVETLIGRLGLGHHMAVAIIPALVIIAAIAFGAHHYIRSSEKT</sequence>
<feature type="transmembrane region" description="Helical" evidence="1">
    <location>
        <begin position="176"/>
        <end position="197"/>
    </location>
</feature>
<organism evidence="3 4">
    <name type="scientific">Rhizobium rhizogenes</name>
    <name type="common">Agrobacterium rhizogenes</name>
    <dbReference type="NCBI Taxonomy" id="359"/>
    <lineage>
        <taxon>Bacteria</taxon>
        <taxon>Pseudomonadati</taxon>
        <taxon>Pseudomonadota</taxon>
        <taxon>Alphaproteobacteria</taxon>
        <taxon>Hyphomicrobiales</taxon>
        <taxon>Rhizobiaceae</taxon>
        <taxon>Rhizobium/Agrobacterium group</taxon>
        <taxon>Rhizobium</taxon>
    </lineage>
</organism>
<dbReference type="EMBL" id="QDFR01000001">
    <property type="protein sequence ID" value="PVE57148.1"/>
    <property type="molecule type" value="Genomic_DNA"/>
</dbReference>
<gene>
    <name evidence="3" type="ORF">DC430_05330</name>
</gene>
<proteinExistence type="predicted"/>
<dbReference type="PANTHER" id="PTHR42709">
    <property type="entry name" value="ALKALINE PHOSPHATASE LIKE PROTEIN"/>
    <property type="match status" value="1"/>
</dbReference>
<keyword evidence="1" id="KW-0812">Transmembrane</keyword>
<evidence type="ECO:0000313" key="3">
    <source>
        <dbReference type="EMBL" id="PVE57148.1"/>
    </source>
</evidence>
<feature type="transmembrane region" description="Helical" evidence="1">
    <location>
        <begin position="54"/>
        <end position="76"/>
    </location>
</feature>
<dbReference type="GO" id="GO:0005886">
    <property type="term" value="C:plasma membrane"/>
    <property type="evidence" value="ECO:0007669"/>
    <property type="project" value="TreeGrafter"/>
</dbReference>
<keyword evidence="1" id="KW-1133">Transmembrane helix</keyword>
<protein>
    <submittedName>
        <fullName evidence="3">DedA family protein</fullName>
    </submittedName>
</protein>
<evidence type="ECO:0000313" key="4">
    <source>
        <dbReference type="Proteomes" id="UP000244335"/>
    </source>
</evidence>
<dbReference type="InterPro" id="IPR032816">
    <property type="entry name" value="VTT_dom"/>
</dbReference>